<dbReference type="InterPro" id="IPR036188">
    <property type="entry name" value="FAD/NAD-bd_sf"/>
</dbReference>
<evidence type="ECO:0000313" key="8">
    <source>
        <dbReference type="Proteomes" id="UP000199225"/>
    </source>
</evidence>
<evidence type="ECO:0000259" key="6">
    <source>
        <dbReference type="Pfam" id="PF01593"/>
    </source>
</evidence>
<keyword evidence="2 5" id="KW-0125">Carotenoid biosynthesis</keyword>
<keyword evidence="8" id="KW-1185">Reference proteome</keyword>
<dbReference type="PANTHER" id="PTHR43734">
    <property type="entry name" value="PHYTOENE DESATURASE"/>
    <property type="match status" value="1"/>
</dbReference>
<dbReference type="AlphaFoldDB" id="A0A1G8RNE1"/>
<dbReference type="SUPFAM" id="SSF51905">
    <property type="entry name" value="FAD/NAD(P)-binding domain"/>
    <property type="match status" value="1"/>
</dbReference>
<evidence type="ECO:0000256" key="4">
    <source>
        <dbReference type="ARBA" id="ARBA00038322"/>
    </source>
</evidence>
<feature type="domain" description="Amine oxidase" evidence="6">
    <location>
        <begin position="11"/>
        <end position="475"/>
    </location>
</feature>
<protein>
    <submittedName>
        <fullName evidence="7">Phytoene desaturase</fullName>
    </submittedName>
</protein>
<name>A0A1G8RNE1_9BACI</name>
<organism evidence="7 8">
    <name type="scientific">Salimicrobium halophilum</name>
    <dbReference type="NCBI Taxonomy" id="86666"/>
    <lineage>
        <taxon>Bacteria</taxon>
        <taxon>Bacillati</taxon>
        <taxon>Bacillota</taxon>
        <taxon>Bacilli</taxon>
        <taxon>Bacillales</taxon>
        <taxon>Bacillaceae</taxon>
        <taxon>Salimicrobium</taxon>
    </lineage>
</organism>
<comment type="similarity">
    <text evidence="4">Belongs to the carotenoid/retinoid oxidoreductase family. CrtN subfamily.</text>
</comment>
<evidence type="ECO:0000256" key="1">
    <source>
        <dbReference type="ARBA" id="ARBA00004829"/>
    </source>
</evidence>
<dbReference type="GO" id="GO:0016491">
    <property type="term" value="F:oxidoreductase activity"/>
    <property type="evidence" value="ECO:0007669"/>
    <property type="project" value="UniProtKB-KW"/>
</dbReference>
<dbReference type="NCBIfam" id="TIGR02734">
    <property type="entry name" value="crtI_fam"/>
    <property type="match status" value="1"/>
</dbReference>
<dbReference type="InterPro" id="IPR014105">
    <property type="entry name" value="Carotenoid/retinoid_OxRdtase"/>
</dbReference>
<dbReference type="Proteomes" id="UP000199225">
    <property type="component" value="Unassembled WGS sequence"/>
</dbReference>
<comment type="pathway">
    <text evidence="1 5">Carotenoid biosynthesis.</text>
</comment>
<dbReference type="EMBL" id="FNEV01000002">
    <property type="protein sequence ID" value="SDJ18459.1"/>
    <property type="molecule type" value="Genomic_DNA"/>
</dbReference>
<evidence type="ECO:0000256" key="5">
    <source>
        <dbReference type="RuleBase" id="RU362075"/>
    </source>
</evidence>
<proteinExistence type="inferred from homology"/>
<evidence type="ECO:0000256" key="3">
    <source>
        <dbReference type="ARBA" id="ARBA00023002"/>
    </source>
</evidence>
<evidence type="ECO:0000313" key="7">
    <source>
        <dbReference type="EMBL" id="SDJ18459.1"/>
    </source>
</evidence>
<accession>A0A1G8RNE1</accession>
<dbReference type="RefSeq" id="WP_093192876.1">
    <property type="nucleotide sequence ID" value="NZ_FNEV01000002.1"/>
</dbReference>
<dbReference type="PANTHER" id="PTHR43734:SF1">
    <property type="entry name" value="PHYTOENE DESATURASE"/>
    <property type="match status" value="1"/>
</dbReference>
<sequence length="484" mass="54878">MKKTTIVGAGIGGLMTALYLSKQKDRDITILEKNSHAGGRMTFETHEESKIDQGPTIVLLPSLLLELMEAAGIEKSRIPLIPMEPMYHVHFPDGTTFRKFQSEEKQLEEFSSVFPEEREGFLEFLKEMGPYFEMGKSRILGQTFADKKKFFHPDILKLLWGMKAYKSLRAFMSKYFISDMLLDSYSLQSLYIGGNPSKSPSIYSFIALSEHLEGIWYVKGGYAHLIDILTEELERRGVEIQTNTEVQHILIEKEKAVGVQTADGERRFDEVIYNGDFPLMDTMLPERLRLNKTYTPSSGCLLFYIGTDKIYSDQPVHQFFMTDNFRSHMKEVFETKQVPDTPSIYAFHPSVVDESLAPEGKGVLYVLVPVPADTSINYEKEGVLSNYVIDILEEKAFPHLRQHIEWWKIRTPKDAEISGLYEGGSFGIGPTLGQSGMFRPQFRPYPVENLYAVGASIHPGGGVPIVMQGAKLLADELSKEVMYN</sequence>
<gene>
    <name evidence="7" type="ORF">SAMN04490247_1142</name>
</gene>
<dbReference type="GO" id="GO:0016117">
    <property type="term" value="P:carotenoid biosynthetic process"/>
    <property type="evidence" value="ECO:0007669"/>
    <property type="project" value="UniProtKB-KW"/>
</dbReference>
<keyword evidence="3 5" id="KW-0560">Oxidoreductase</keyword>
<dbReference type="InterPro" id="IPR002937">
    <property type="entry name" value="Amino_oxidase"/>
</dbReference>
<dbReference type="OrthoDB" id="9814556at2"/>
<evidence type="ECO:0000256" key="2">
    <source>
        <dbReference type="ARBA" id="ARBA00022746"/>
    </source>
</evidence>
<reference evidence="8" key="1">
    <citation type="submission" date="2016-10" db="EMBL/GenBank/DDBJ databases">
        <authorList>
            <person name="Varghese N."/>
            <person name="Submissions S."/>
        </authorList>
    </citation>
    <scope>NUCLEOTIDE SEQUENCE [LARGE SCALE GENOMIC DNA]</scope>
    <source>
        <strain evidence="8">DSM 4771</strain>
    </source>
</reference>
<dbReference type="Gene3D" id="3.50.50.60">
    <property type="entry name" value="FAD/NAD(P)-binding domain"/>
    <property type="match status" value="2"/>
</dbReference>
<dbReference type="Pfam" id="PF01593">
    <property type="entry name" value="Amino_oxidase"/>
    <property type="match status" value="1"/>
</dbReference>
<dbReference type="STRING" id="86666.SAMN04490247_1142"/>